<evidence type="ECO:0000313" key="2">
    <source>
        <dbReference type="Proteomes" id="UP000499080"/>
    </source>
</evidence>
<sequence>MLLWEFICVLGSRIRGLVPIDHVTGFTEFLFRTTLCYHRSKDILVIPFDTRCKIQKFLLWESYYIHLCGSEGRLTSHICFDSLLSMSKIYLPGNFYLRPREIRGWSTHDPRYC</sequence>
<dbReference type="EMBL" id="BGPR01000061">
    <property type="protein sequence ID" value="GBL88723.1"/>
    <property type="molecule type" value="Genomic_DNA"/>
</dbReference>
<protein>
    <submittedName>
        <fullName evidence="1">Uncharacterized protein</fullName>
    </submittedName>
</protein>
<comment type="caution">
    <text evidence="1">The sequence shown here is derived from an EMBL/GenBank/DDBJ whole genome shotgun (WGS) entry which is preliminary data.</text>
</comment>
<keyword evidence="2" id="KW-1185">Reference proteome</keyword>
<accession>A0A4Y2B9J7</accession>
<evidence type="ECO:0000313" key="1">
    <source>
        <dbReference type="EMBL" id="GBL88723.1"/>
    </source>
</evidence>
<name>A0A4Y2B9J7_ARAVE</name>
<proteinExistence type="predicted"/>
<dbReference type="AlphaFoldDB" id="A0A4Y2B9J7"/>
<reference evidence="1 2" key="1">
    <citation type="journal article" date="2019" name="Sci. Rep.">
        <title>Orb-weaving spider Araneus ventricosus genome elucidates the spidroin gene catalogue.</title>
        <authorList>
            <person name="Kono N."/>
            <person name="Nakamura H."/>
            <person name="Ohtoshi R."/>
            <person name="Moran D.A.P."/>
            <person name="Shinohara A."/>
            <person name="Yoshida Y."/>
            <person name="Fujiwara M."/>
            <person name="Mori M."/>
            <person name="Tomita M."/>
            <person name="Arakawa K."/>
        </authorList>
    </citation>
    <scope>NUCLEOTIDE SEQUENCE [LARGE SCALE GENOMIC DNA]</scope>
</reference>
<gene>
    <name evidence="1" type="ORF">AVEN_195693_1</name>
</gene>
<dbReference type="Proteomes" id="UP000499080">
    <property type="component" value="Unassembled WGS sequence"/>
</dbReference>
<organism evidence="1 2">
    <name type="scientific">Araneus ventricosus</name>
    <name type="common">Orbweaver spider</name>
    <name type="synonym">Epeira ventricosa</name>
    <dbReference type="NCBI Taxonomy" id="182803"/>
    <lineage>
        <taxon>Eukaryota</taxon>
        <taxon>Metazoa</taxon>
        <taxon>Ecdysozoa</taxon>
        <taxon>Arthropoda</taxon>
        <taxon>Chelicerata</taxon>
        <taxon>Arachnida</taxon>
        <taxon>Araneae</taxon>
        <taxon>Araneomorphae</taxon>
        <taxon>Entelegynae</taxon>
        <taxon>Araneoidea</taxon>
        <taxon>Araneidae</taxon>
        <taxon>Araneus</taxon>
    </lineage>
</organism>